<dbReference type="Proteomes" id="UP000298416">
    <property type="component" value="Unassembled WGS sequence"/>
</dbReference>
<reference evidence="2" key="2">
    <citation type="submission" date="2020-08" db="EMBL/GenBank/DDBJ databases">
        <title>Plant Genome Project.</title>
        <authorList>
            <person name="Zhang R.-G."/>
        </authorList>
    </citation>
    <scope>NUCLEOTIDE SEQUENCE</scope>
    <source>
        <strain evidence="2">Huo1</strain>
        <tissue evidence="2">Leaf</tissue>
    </source>
</reference>
<feature type="compositionally biased region" description="Basic and acidic residues" evidence="1">
    <location>
        <begin position="28"/>
        <end position="39"/>
    </location>
</feature>
<organism evidence="2">
    <name type="scientific">Salvia splendens</name>
    <name type="common">Scarlet sage</name>
    <dbReference type="NCBI Taxonomy" id="180675"/>
    <lineage>
        <taxon>Eukaryota</taxon>
        <taxon>Viridiplantae</taxon>
        <taxon>Streptophyta</taxon>
        <taxon>Embryophyta</taxon>
        <taxon>Tracheophyta</taxon>
        <taxon>Spermatophyta</taxon>
        <taxon>Magnoliopsida</taxon>
        <taxon>eudicotyledons</taxon>
        <taxon>Gunneridae</taxon>
        <taxon>Pentapetalae</taxon>
        <taxon>asterids</taxon>
        <taxon>lamiids</taxon>
        <taxon>Lamiales</taxon>
        <taxon>Lamiaceae</taxon>
        <taxon>Nepetoideae</taxon>
        <taxon>Mentheae</taxon>
        <taxon>Salviinae</taxon>
        <taxon>Salvia</taxon>
        <taxon>Salvia subgen. Calosphace</taxon>
        <taxon>core Calosphace</taxon>
    </lineage>
</organism>
<evidence type="ECO:0000313" key="2">
    <source>
        <dbReference type="EMBL" id="KAG6415857.1"/>
    </source>
</evidence>
<evidence type="ECO:0000256" key="1">
    <source>
        <dbReference type="SAM" id="MobiDB-lite"/>
    </source>
</evidence>
<name>A0A8X8ZSU9_SALSN</name>
<feature type="compositionally biased region" description="Low complexity" evidence="1">
    <location>
        <begin position="16"/>
        <end position="27"/>
    </location>
</feature>
<feature type="compositionally biased region" description="Basic and acidic residues" evidence="1">
    <location>
        <begin position="1"/>
        <end position="10"/>
    </location>
</feature>
<accession>A0A8X8ZSU9</accession>
<feature type="region of interest" description="Disordered" evidence="1">
    <location>
        <begin position="68"/>
        <end position="126"/>
    </location>
</feature>
<keyword evidence="3" id="KW-1185">Reference proteome</keyword>
<dbReference type="EMBL" id="PNBA02000008">
    <property type="protein sequence ID" value="KAG6415857.1"/>
    <property type="molecule type" value="Genomic_DNA"/>
</dbReference>
<gene>
    <name evidence="2" type="ORF">SASPL_123276</name>
</gene>
<proteinExistence type="predicted"/>
<evidence type="ECO:0000313" key="3">
    <source>
        <dbReference type="Proteomes" id="UP000298416"/>
    </source>
</evidence>
<dbReference type="AlphaFoldDB" id="A0A8X8ZSU9"/>
<sequence>MGCQDKERRAAAAQTDLDSSSSGQQQRGDLRLLNSDRRRTIPRIDYGADRKQLDDGLSCQNCGVANGQQARKGRLDVGGSADKEMAASKKDLRKEGKKNTKGKIEKTMDGGNENRRRSIRSSTGVHSAATVLGEKRKATIEGSRTSGNTIGEEQLRLRLWRPLMSGQERSKMGGGASSAEQVAAEKLVVLLLLGILAPLTSLRAIVGQLYCDIPLWCGLYIIRGAGAEGRMGGFGAQGSSLCSNARLCKYCRGCSPFGSITALDSRASALVALGRI</sequence>
<reference evidence="2" key="1">
    <citation type="submission" date="2018-01" db="EMBL/GenBank/DDBJ databases">
        <authorList>
            <person name="Mao J.F."/>
        </authorList>
    </citation>
    <scope>NUCLEOTIDE SEQUENCE</scope>
    <source>
        <strain evidence="2">Huo1</strain>
        <tissue evidence="2">Leaf</tissue>
    </source>
</reference>
<feature type="compositionally biased region" description="Basic and acidic residues" evidence="1">
    <location>
        <begin position="81"/>
        <end position="116"/>
    </location>
</feature>
<protein>
    <submittedName>
        <fullName evidence="2">Uncharacterized protein</fullName>
    </submittedName>
</protein>
<comment type="caution">
    <text evidence="2">The sequence shown here is derived from an EMBL/GenBank/DDBJ whole genome shotgun (WGS) entry which is preliminary data.</text>
</comment>
<feature type="region of interest" description="Disordered" evidence="1">
    <location>
        <begin position="1"/>
        <end position="53"/>
    </location>
</feature>